<organism evidence="2 3">
    <name type="scientific">Calothrix parasitica NIES-267</name>
    <dbReference type="NCBI Taxonomy" id="1973488"/>
    <lineage>
        <taxon>Bacteria</taxon>
        <taxon>Bacillati</taxon>
        <taxon>Cyanobacteriota</taxon>
        <taxon>Cyanophyceae</taxon>
        <taxon>Nostocales</taxon>
        <taxon>Calotrichaceae</taxon>
        <taxon>Calothrix</taxon>
    </lineage>
</organism>
<name>A0A1Z4LZZ4_9CYAN</name>
<dbReference type="OrthoDB" id="424179at2"/>
<evidence type="ECO:0000313" key="3">
    <source>
        <dbReference type="Proteomes" id="UP000218418"/>
    </source>
</evidence>
<protein>
    <submittedName>
        <fullName evidence="2">Uncharacterized protein</fullName>
    </submittedName>
</protein>
<dbReference type="Proteomes" id="UP000218418">
    <property type="component" value="Chromosome"/>
</dbReference>
<evidence type="ECO:0000313" key="2">
    <source>
        <dbReference type="EMBL" id="BAY86731.1"/>
    </source>
</evidence>
<sequence>MIKNKNYYLLLLISFWVVVFNAFQYPGLAAKSVINNTINNKKEKTSCSNQDITTLTTKLLRDLPAYFNRATQRARRLDRPVEVYSYMLLAGKPDFEPLPLRSWTDEGDKSVNGTEGVEQIFFTTLERQYVKGKAVQLQGFHRLFLTKTESGWRMSMIYSQTGGYPKQKPPTPPRESSNTAVGQGIKTWLRDCRAGSVRF</sequence>
<gene>
    <name evidence="2" type="ORF">NIES267_62420</name>
</gene>
<proteinExistence type="predicted"/>
<dbReference type="AlphaFoldDB" id="A0A1Z4LZZ4"/>
<feature type="region of interest" description="Disordered" evidence="1">
    <location>
        <begin position="162"/>
        <end position="182"/>
    </location>
</feature>
<reference evidence="2 3" key="1">
    <citation type="submission" date="2017-06" db="EMBL/GenBank/DDBJ databases">
        <title>Genome sequencing of cyanobaciteial culture collection at National Institute for Environmental Studies (NIES).</title>
        <authorList>
            <person name="Hirose Y."/>
            <person name="Shimura Y."/>
            <person name="Fujisawa T."/>
            <person name="Nakamura Y."/>
            <person name="Kawachi M."/>
        </authorList>
    </citation>
    <scope>NUCLEOTIDE SEQUENCE [LARGE SCALE GENOMIC DNA]</scope>
    <source>
        <strain evidence="2 3">NIES-267</strain>
    </source>
</reference>
<dbReference type="EMBL" id="AP018227">
    <property type="protein sequence ID" value="BAY86731.1"/>
    <property type="molecule type" value="Genomic_DNA"/>
</dbReference>
<evidence type="ECO:0000256" key="1">
    <source>
        <dbReference type="SAM" id="MobiDB-lite"/>
    </source>
</evidence>
<keyword evidence="3" id="KW-1185">Reference proteome</keyword>
<accession>A0A1Z4LZZ4</accession>